<evidence type="ECO:0000256" key="1">
    <source>
        <dbReference type="ARBA" id="ARBA00001933"/>
    </source>
</evidence>
<sequence>MDVANFDVKALLADQTRSLPEKMALFHQVIEEARRQKLYLFFRTTTSASTNHIEAVTLETGQPKEMVMMASNNYLGLTTHPEVVARTKAAIDRWGIGMAGPCTLNGNTTLHQEFEARLAAFKHCEAAMLFPSGYAANIGLITALLGPHDWFIGDELNHASLIDGARYSRAQRLVFKHSDLADLERCLREVEGKPGQKLVAVDGVYSMDGEIAPLRPIVDLCKKYRALLLVDDAHGTGAVGQHGRGSLEYCGVEGEVDFVMGTFSKAFGCYGGFIASRKVVINWLRHFARSGMFTAAVAPMTVAACLAGLDIIEQHPELVAKLHENAALVRRRLTEAGFELGGLDAPIIPIFVRSREKVYAIVKEAYERGLFLSLIEYPAVAPGTERIRLTVMATHTPADLEFALSLLIELGRKYGVIGRG</sequence>
<dbReference type="Gene3D" id="3.90.1150.10">
    <property type="entry name" value="Aspartate Aminotransferase, domain 1"/>
    <property type="match status" value="1"/>
</dbReference>
<dbReference type="PANTHER" id="PTHR13693">
    <property type="entry name" value="CLASS II AMINOTRANSFERASE/8-AMINO-7-OXONONANOATE SYNTHASE"/>
    <property type="match status" value="1"/>
</dbReference>
<dbReference type="Proteomes" id="UP000252355">
    <property type="component" value="Unassembled WGS sequence"/>
</dbReference>
<dbReference type="CDD" id="cd06454">
    <property type="entry name" value="KBL_like"/>
    <property type="match status" value="1"/>
</dbReference>
<dbReference type="InterPro" id="IPR015424">
    <property type="entry name" value="PyrdxlP-dep_Trfase"/>
</dbReference>
<comment type="caution">
    <text evidence="6">The sequence shown here is derived from an EMBL/GenBank/DDBJ whole genome shotgun (WGS) entry which is preliminary data.</text>
</comment>
<dbReference type="GO" id="GO:0016740">
    <property type="term" value="F:transferase activity"/>
    <property type="evidence" value="ECO:0007669"/>
    <property type="project" value="UniProtKB-KW"/>
</dbReference>
<evidence type="ECO:0000313" key="6">
    <source>
        <dbReference type="EMBL" id="RCK79086.1"/>
    </source>
</evidence>
<keyword evidence="3 4" id="KW-0663">Pyridoxal phosphate</keyword>
<dbReference type="SUPFAM" id="SSF53383">
    <property type="entry name" value="PLP-dependent transferases"/>
    <property type="match status" value="1"/>
</dbReference>
<accession>A0A367ZM34</accession>
<dbReference type="InterPro" id="IPR015421">
    <property type="entry name" value="PyrdxlP-dep_Trfase_major"/>
</dbReference>
<feature type="domain" description="Aminotransferase class I/classII large" evidence="5">
    <location>
        <begin position="65"/>
        <end position="404"/>
    </location>
</feature>
<gene>
    <name evidence="6" type="ORF">OZSIB_0428</name>
</gene>
<keyword evidence="2" id="KW-0808">Transferase</keyword>
<dbReference type="GO" id="GO:0030170">
    <property type="term" value="F:pyridoxal phosphate binding"/>
    <property type="evidence" value="ECO:0007669"/>
    <property type="project" value="InterPro"/>
</dbReference>
<reference evidence="6 7" key="1">
    <citation type="submission" date="2018-05" db="EMBL/GenBank/DDBJ databases">
        <title>A metagenomic window into the 2 km-deep terrestrial subsurface aquifer revealed taxonomically and functionally diverse microbial community comprising novel uncultured bacterial lineages.</title>
        <authorList>
            <person name="Kadnikov V.V."/>
            <person name="Mardanov A.V."/>
            <person name="Beletsky A.V."/>
            <person name="Banks D."/>
            <person name="Pimenov N.V."/>
            <person name="Frank Y.A."/>
            <person name="Karnachuk O.V."/>
            <person name="Ravin N.V."/>
        </authorList>
    </citation>
    <scope>NUCLEOTIDE SEQUENCE [LARGE SCALE GENOMIC DNA]</scope>
    <source>
        <strain evidence="6">BY5</strain>
    </source>
</reference>
<evidence type="ECO:0000256" key="3">
    <source>
        <dbReference type="ARBA" id="ARBA00022898"/>
    </source>
</evidence>
<dbReference type="InterPro" id="IPR050087">
    <property type="entry name" value="AON_synthase_class-II"/>
</dbReference>
<organism evidence="6 7">
    <name type="scientific">Candidatus Ozemobacter sibiricus</name>
    <dbReference type="NCBI Taxonomy" id="2268124"/>
    <lineage>
        <taxon>Bacteria</taxon>
        <taxon>Candidatus Ozemobacteria</taxon>
        <taxon>Candidatus Ozemobacterales</taxon>
        <taxon>Candidatus Ozemobacteraceae</taxon>
        <taxon>Candidatus Ozemobacter</taxon>
    </lineage>
</organism>
<dbReference type="InterPro" id="IPR015422">
    <property type="entry name" value="PyrdxlP-dep_Trfase_small"/>
</dbReference>
<dbReference type="PROSITE" id="PS00599">
    <property type="entry name" value="AA_TRANSFER_CLASS_2"/>
    <property type="match status" value="1"/>
</dbReference>
<evidence type="ECO:0000256" key="2">
    <source>
        <dbReference type="ARBA" id="ARBA00022679"/>
    </source>
</evidence>
<evidence type="ECO:0000256" key="4">
    <source>
        <dbReference type="RuleBase" id="RU003693"/>
    </source>
</evidence>
<dbReference type="Pfam" id="PF00155">
    <property type="entry name" value="Aminotran_1_2"/>
    <property type="match status" value="1"/>
</dbReference>
<evidence type="ECO:0000259" key="5">
    <source>
        <dbReference type="Pfam" id="PF00155"/>
    </source>
</evidence>
<comment type="similarity">
    <text evidence="4">Belongs to the class-II pyridoxal-phosphate-dependent aminotransferase family.</text>
</comment>
<dbReference type="AlphaFoldDB" id="A0A367ZM34"/>
<evidence type="ECO:0000313" key="7">
    <source>
        <dbReference type="Proteomes" id="UP000252355"/>
    </source>
</evidence>
<proteinExistence type="inferred from homology"/>
<dbReference type="EMBL" id="QOQW01000016">
    <property type="protein sequence ID" value="RCK79086.1"/>
    <property type="molecule type" value="Genomic_DNA"/>
</dbReference>
<dbReference type="Gene3D" id="3.40.640.10">
    <property type="entry name" value="Type I PLP-dependent aspartate aminotransferase-like (Major domain)"/>
    <property type="match status" value="1"/>
</dbReference>
<dbReference type="InterPro" id="IPR001917">
    <property type="entry name" value="Aminotrans_II_pyridoxalP_BS"/>
</dbReference>
<dbReference type="InterPro" id="IPR004839">
    <property type="entry name" value="Aminotransferase_I/II_large"/>
</dbReference>
<name>A0A367ZM34_9BACT</name>
<comment type="cofactor">
    <cofactor evidence="1 4">
        <name>pyridoxal 5'-phosphate</name>
        <dbReference type="ChEBI" id="CHEBI:597326"/>
    </cofactor>
</comment>
<protein>
    <submittedName>
        <fullName evidence="6">8-amino-7-oxononanoate synthase</fullName>
    </submittedName>
</protein>